<gene>
    <name evidence="1" type="ORF">CTOB1V02_LOCUS4782</name>
</gene>
<sequence>MKGGRTDLEELWGHAVDAVELVEAELRSKRQRRVLQPLMIMGGFLLSTAWQAAHRFPTLPWQPADHPHSAPPTELTGSWVLAVHRLATRAPFPYARSHGSPQITLTPRPLPLTRRGLYPLWQPKTN</sequence>
<dbReference type="AlphaFoldDB" id="A0A7R8WDG1"/>
<proteinExistence type="predicted"/>
<protein>
    <submittedName>
        <fullName evidence="1">Uncharacterized protein</fullName>
    </submittedName>
</protein>
<dbReference type="EMBL" id="OB660953">
    <property type="protein sequence ID" value="CAD7226868.1"/>
    <property type="molecule type" value="Genomic_DNA"/>
</dbReference>
<organism evidence="1">
    <name type="scientific">Cyprideis torosa</name>
    <dbReference type="NCBI Taxonomy" id="163714"/>
    <lineage>
        <taxon>Eukaryota</taxon>
        <taxon>Metazoa</taxon>
        <taxon>Ecdysozoa</taxon>
        <taxon>Arthropoda</taxon>
        <taxon>Crustacea</taxon>
        <taxon>Oligostraca</taxon>
        <taxon>Ostracoda</taxon>
        <taxon>Podocopa</taxon>
        <taxon>Podocopida</taxon>
        <taxon>Cytherocopina</taxon>
        <taxon>Cytheroidea</taxon>
        <taxon>Cytherideidae</taxon>
        <taxon>Cyprideis</taxon>
    </lineage>
</organism>
<name>A0A7R8WDG1_9CRUS</name>
<evidence type="ECO:0000313" key="1">
    <source>
        <dbReference type="EMBL" id="CAD7226868.1"/>
    </source>
</evidence>
<reference evidence="1" key="1">
    <citation type="submission" date="2020-11" db="EMBL/GenBank/DDBJ databases">
        <authorList>
            <person name="Tran Van P."/>
        </authorList>
    </citation>
    <scope>NUCLEOTIDE SEQUENCE</scope>
</reference>
<accession>A0A7R8WDG1</accession>